<dbReference type="InterPro" id="IPR036868">
    <property type="entry name" value="TusA-like_sf"/>
</dbReference>
<dbReference type="CDD" id="cd00291">
    <property type="entry name" value="SirA_YedF_YeeD"/>
    <property type="match status" value="1"/>
</dbReference>
<proteinExistence type="predicted"/>
<keyword evidence="4" id="KW-1185">Reference proteome</keyword>
<sequence length="85" mass="9783">MAEQAGDGAAGAPRVIDARDMVPPEPMERTLEALDFLERGEELQLWLNREPFPLYRILNTNGYAYRTEYIEDDGRFIVHIRHAGH</sequence>
<protein>
    <submittedName>
        <fullName evidence="3">TusA-related sulfurtransferase</fullName>
    </submittedName>
</protein>
<dbReference type="Pfam" id="PF10006">
    <property type="entry name" value="DUF2249"/>
    <property type="match status" value="1"/>
</dbReference>
<dbReference type="GO" id="GO:0016740">
    <property type="term" value="F:transferase activity"/>
    <property type="evidence" value="ECO:0007669"/>
    <property type="project" value="UniProtKB-KW"/>
</dbReference>
<keyword evidence="3" id="KW-0808">Transferase</keyword>
<gene>
    <name evidence="3" type="ORF">C7389_1168</name>
</gene>
<feature type="domain" description="DUF2249" evidence="2">
    <location>
        <begin position="15"/>
        <end position="81"/>
    </location>
</feature>
<reference evidence="3 4" key="1">
    <citation type="submission" date="2019-03" db="EMBL/GenBank/DDBJ databases">
        <title>Genomic Encyclopedia of Type Strains, Phase IV (KMG-IV): sequencing the most valuable type-strain genomes for metagenomic binning, comparative biology and taxonomic classification.</title>
        <authorList>
            <person name="Goeker M."/>
        </authorList>
    </citation>
    <scope>NUCLEOTIDE SEQUENCE [LARGE SCALE GENOMIC DNA]</scope>
    <source>
        <strain evidence="3 4">DSM 12121</strain>
    </source>
</reference>
<organism evidence="3 4">
    <name type="scientific">Azoarcus indigens</name>
    <dbReference type="NCBI Taxonomy" id="29545"/>
    <lineage>
        <taxon>Bacteria</taxon>
        <taxon>Pseudomonadati</taxon>
        <taxon>Pseudomonadota</taxon>
        <taxon>Betaproteobacteria</taxon>
        <taxon>Rhodocyclales</taxon>
        <taxon>Zoogloeaceae</taxon>
        <taxon>Azoarcus</taxon>
    </lineage>
</organism>
<name>A0A4R6DTV3_9RHOO</name>
<dbReference type="OrthoDB" id="151621at2"/>
<dbReference type="AlphaFoldDB" id="A0A4R6DTV3"/>
<evidence type="ECO:0000313" key="3">
    <source>
        <dbReference type="EMBL" id="TDN48104.1"/>
    </source>
</evidence>
<evidence type="ECO:0000313" key="4">
    <source>
        <dbReference type="Proteomes" id="UP000295129"/>
    </source>
</evidence>
<comment type="caution">
    <text evidence="3">The sequence shown here is derived from an EMBL/GenBank/DDBJ whole genome shotgun (WGS) entry which is preliminary data.</text>
</comment>
<accession>A0A4R6DTV3</accession>
<evidence type="ECO:0000256" key="1">
    <source>
        <dbReference type="SAM" id="MobiDB-lite"/>
    </source>
</evidence>
<evidence type="ECO:0000259" key="2">
    <source>
        <dbReference type="Pfam" id="PF10006"/>
    </source>
</evidence>
<dbReference type="EMBL" id="SNVV01000016">
    <property type="protein sequence ID" value="TDN48104.1"/>
    <property type="molecule type" value="Genomic_DNA"/>
</dbReference>
<dbReference type="RefSeq" id="WP_133593632.1">
    <property type="nucleotide sequence ID" value="NZ_SNVV01000016.1"/>
</dbReference>
<dbReference type="Proteomes" id="UP000295129">
    <property type="component" value="Unassembled WGS sequence"/>
</dbReference>
<dbReference type="SUPFAM" id="SSF64307">
    <property type="entry name" value="SirA-like"/>
    <property type="match status" value="1"/>
</dbReference>
<feature type="region of interest" description="Disordered" evidence="1">
    <location>
        <begin position="1"/>
        <end position="22"/>
    </location>
</feature>
<dbReference type="InterPro" id="IPR018720">
    <property type="entry name" value="DUF2249"/>
</dbReference>